<evidence type="ECO:0000256" key="4">
    <source>
        <dbReference type="ARBA" id="ARBA00022692"/>
    </source>
</evidence>
<dbReference type="AlphaFoldDB" id="A0ABD6DJE2"/>
<comment type="caution">
    <text evidence="9">The sequence shown here is derived from an EMBL/GenBank/DDBJ whole genome shotgun (WGS) entry which is preliminary data.</text>
</comment>
<dbReference type="Proteomes" id="UP001597034">
    <property type="component" value="Unassembled WGS sequence"/>
</dbReference>
<comment type="similarity">
    <text evidence="2">Belongs to the monovalent cation:proton antiporter 2 (CPA2) transporter (TC 2.A.37) family.</text>
</comment>
<keyword evidence="5 7" id="KW-1133">Transmembrane helix</keyword>
<accession>A0ABD6DJE2</accession>
<feature type="transmembrane region" description="Helical" evidence="7">
    <location>
        <begin position="184"/>
        <end position="209"/>
    </location>
</feature>
<feature type="domain" description="Cation/H+ exchanger transmembrane" evidence="8">
    <location>
        <begin position="14"/>
        <end position="379"/>
    </location>
</feature>
<dbReference type="PANTHER" id="PTHR42751">
    <property type="entry name" value="SODIUM/HYDROGEN EXCHANGER FAMILY/TRKA DOMAIN PROTEIN"/>
    <property type="match status" value="1"/>
</dbReference>
<dbReference type="PANTHER" id="PTHR42751:SF4">
    <property type="entry name" value="K(+)_H(+) ANTIPORTER SUBUNIT KHTU"/>
    <property type="match status" value="1"/>
</dbReference>
<evidence type="ECO:0000256" key="5">
    <source>
        <dbReference type="ARBA" id="ARBA00022989"/>
    </source>
</evidence>
<evidence type="ECO:0000256" key="2">
    <source>
        <dbReference type="ARBA" id="ARBA00005551"/>
    </source>
</evidence>
<evidence type="ECO:0000259" key="8">
    <source>
        <dbReference type="Pfam" id="PF00999"/>
    </source>
</evidence>
<gene>
    <name evidence="9" type="ORF">ACFSBL_12210</name>
</gene>
<dbReference type="RefSeq" id="WP_256398038.1">
    <property type="nucleotide sequence ID" value="NZ_JANHJR010000001.1"/>
</dbReference>
<feature type="transmembrane region" description="Helical" evidence="7">
    <location>
        <begin position="93"/>
        <end position="116"/>
    </location>
</feature>
<keyword evidence="6 7" id="KW-0472">Membrane</keyword>
<feature type="transmembrane region" description="Helical" evidence="7">
    <location>
        <begin position="357"/>
        <end position="381"/>
    </location>
</feature>
<organism evidence="9 10">
    <name type="scientific">Haloarchaeobius litoreus</name>
    <dbReference type="NCBI Taxonomy" id="755306"/>
    <lineage>
        <taxon>Archaea</taxon>
        <taxon>Methanobacteriati</taxon>
        <taxon>Methanobacteriota</taxon>
        <taxon>Stenosarchaea group</taxon>
        <taxon>Halobacteria</taxon>
        <taxon>Halobacteriales</taxon>
        <taxon>Halorubellaceae</taxon>
        <taxon>Haloarchaeobius</taxon>
    </lineage>
</organism>
<reference evidence="9 10" key="1">
    <citation type="journal article" date="2019" name="Int. J. Syst. Evol. Microbiol.">
        <title>The Global Catalogue of Microorganisms (GCM) 10K type strain sequencing project: providing services to taxonomists for standard genome sequencing and annotation.</title>
        <authorList>
            <consortium name="The Broad Institute Genomics Platform"/>
            <consortium name="The Broad Institute Genome Sequencing Center for Infectious Disease"/>
            <person name="Wu L."/>
            <person name="Ma J."/>
        </authorList>
    </citation>
    <scope>NUCLEOTIDE SEQUENCE [LARGE SCALE GENOMIC DNA]</scope>
    <source>
        <strain evidence="9 10">CGMCC 1.10390</strain>
    </source>
</reference>
<feature type="transmembrane region" description="Helical" evidence="7">
    <location>
        <begin position="299"/>
        <end position="320"/>
    </location>
</feature>
<evidence type="ECO:0000313" key="9">
    <source>
        <dbReference type="EMBL" id="MFD1646444.1"/>
    </source>
</evidence>
<protein>
    <submittedName>
        <fullName evidence="9">Cation:proton antiporter</fullName>
    </submittedName>
</protein>
<evidence type="ECO:0000256" key="1">
    <source>
        <dbReference type="ARBA" id="ARBA00004141"/>
    </source>
</evidence>
<dbReference type="EMBL" id="JBHUDO010000002">
    <property type="protein sequence ID" value="MFD1646444.1"/>
    <property type="molecule type" value="Genomic_DNA"/>
</dbReference>
<evidence type="ECO:0000256" key="7">
    <source>
        <dbReference type="SAM" id="Phobius"/>
    </source>
</evidence>
<feature type="transmembrane region" description="Helical" evidence="7">
    <location>
        <begin position="31"/>
        <end position="55"/>
    </location>
</feature>
<dbReference type="InterPro" id="IPR006153">
    <property type="entry name" value="Cation/H_exchanger_TM"/>
</dbReference>
<comment type="subcellular location">
    <subcellularLocation>
        <location evidence="1">Membrane</location>
        <topology evidence="1">Multi-pass membrane protein</topology>
    </subcellularLocation>
</comment>
<proteinExistence type="inferred from homology"/>
<dbReference type="InterPro" id="IPR038770">
    <property type="entry name" value="Na+/solute_symporter_sf"/>
</dbReference>
<evidence type="ECO:0000256" key="3">
    <source>
        <dbReference type="ARBA" id="ARBA00022448"/>
    </source>
</evidence>
<feature type="transmembrane region" description="Helical" evidence="7">
    <location>
        <begin position="6"/>
        <end position="24"/>
    </location>
</feature>
<evidence type="ECO:0000313" key="10">
    <source>
        <dbReference type="Proteomes" id="UP001597034"/>
    </source>
</evidence>
<dbReference type="Gene3D" id="1.20.1530.20">
    <property type="match status" value="1"/>
</dbReference>
<feature type="transmembrane region" description="Helical" evidence="7">
    <location>
        <begin position="61"/>
        <end position="81"/>
    </location>
</feature>
<feature type="transmembrane region" description="Helical" evidence="7">
    <location>
        <begin position="221"/>
        <end position="239"/>
    </location>
</feature>
<dbReference type="GO" id="GO:0016020">
    <property type="term" value="C:membrane"/>
    <property type="evidence" value="ECO:0007669"/>
    <property type="project" value="UniProtKB-SubCell"/>
</dbReference>
<keyword evidence="10" id="KW-1185">Reference proteome</keyword>
<sequence length="402" mass="41096">MASGLLLEAGLAITVLAVAGTLAFRLGQSVIPAYIVIGLVVGPNAPEVAGISFSVLERHEFVDLLAELGVVLLLFFIGVEFSIDQLLANRDRLAVVGGIDLVVNAAVGVAIGLAFGFTPVEVAFLTGIVYISSSAIVTKSLIDLGWVADPEAEVVLGTLVVEDLVIAVYLAVLSALVLGGGGDAALSAVAVALGFIAVLVVVARLGTPVIQRVLSVDSDELFVLTTLGAVALVGGLALQLGVSEAVAAFFVGTAVSATDAVHRVEKLLSPARDLFAAIFFLAIGFQTDLGALSGTALTLLAVAVVLTTVSKLVSGYWSGLRYGLSERRARRAGIALVARGEFSLVLAALALEVGTGALADVIPAFAVGYVLAMSVLGTVLMKSVPRLEGYLEDRSAEATETA</sequence>
<name>A0ABD6DJE2_9EURY</name>
<keyword evidence="3" id="KW-0813">Transport</keyword>
<evidence type="ECO:0000256" key="6">
    <source>
        <dbReference type="ARBA" id="ARBA00023136"/>
    </source>
</evidence>
<dbReference type="Pfam" id="PF00999">
    <property type="entry name" value="Na_H_Exchanger"/>
    <property type="match status" value="1"/>
</dbReference>
<feature type="transmembrane region" description="Helical" evidence="7">
    <location>
        <begin position="154"/>
        <end position="178"/>
    </location>
</feature>
<feature type="transmembrane region" description="Helical" evidence="7">
    <location>
        <begin position="122"/>
        <end position="142"/>
    </location>
</feature>
<feature type="transmembrane region" description="Helical" evidence="7">
    <location>
        <begin position="332"/>
        <end position="351"/>
    </location>
</feature>
<keyword evidence="4 7" id="KW-0812">Transmembrane</keyword>